<reference evidence="2 3" key="1">
    <citation type="journal article" date="2015" name="Nature">
        <title>rRNA introns, odd ribosomes, and small enigmatic genomes across a large radiation of phyla.</title>
        <authorList>
            <person name="Brown C.T."/>
            <person name="Hug L.A."/>
            <person name="Thomas B.C."/>
            <person name="Sharon I."/>
            <person name="Castelle C.J."/>
            <person name="Singh A."/>
            <person name="Wilkins M.J."/>
            <person name="Williams K.H."/>
            <person name="Banfield J.F."/>
        </authorList>
    </citation>
    <scope>NUCLEOTIDE SEQUENCE [LARGE SCALE GENOMIC DNA]</scope>
</reference>
<feature type="domain" description="Fido" evidence="1">
    <location>
        <begin position="5"/>
        <end position="123"/>
    </location>
</feature>
<dbReference type="PANTHER" id="PTHR39426:SF1">
    <property type="entry name" value="HOMOLOGY TO DEATH-ON-CURING PROTEIN OF PHAGE P1"/>
    <property type="match status" value="1"/>
</dbReference>
<evidence type="ECO:0000313" key="3">
    <source>
        <dbReference type="Proteomes" id="UP000034539"/>
    </source>
</evidence>
<dbReference type="NCBIfam" id="TIGR01550">
    <property type="entry name" value="DOC_P1"/>
    <property type="match status" value="1"/>
</dbReference>
<dbReference type="SUPFAM" id="SSF140931">
    <property type="entry name" value="Fic-like"/>
    <property type="match status" value="1"/>
</dbReference>
<dbReference type="GO" id="GO:0016301">
    <property type="term" value="F:kinase activity"/>
    <property type="evidence" value="ECO:0007669"/>
    <property type="project" value="InterPro"/>
</dbReference>
<dbReference type="Pfam" id="PF02661">
    <property type="entry name" value="Fic"/>
    <property type="match status" value="1"/>
</dbReference>
<evidence type="ECO:0000259" key="1">
    <source>
        <dbReference type="PROSITE" id="PS51459"/>
    </source>
</evidence>
<dbReference type="InterPro" id="IPR006440">
    <property type="entry name" value="Doc"/>
</dbReference>
<name>A0A0G0PV71_9BACT</name>
<sequence>MIYYPPIDEVIAIHDRMVKKYGGREGVFDFALMHSAIERPKATFGGKELYPTIFDKAAAMIHSLIQNHPFADGNKRTALAITVRFLHLNGYKLIHPTKETIDFALRIQKKKTTFEQISSWLRKHSKKIHLL</sequence>
<organism evidence="2 3">
    <name type="scientific">Candidatus Gottesmanbacteria bacterium GW2011_GWC2_39_8</name>
    <dbReference type="NCBI Taxonomy" id="1618450"/>
    <lineage>
        <taxon>Bacteria</taxon>
        <taxon>Candidatus Gottesmaniibacteriota</taxon>
    </lineage>
</organism>
<dbReference type="PIRSF" id="PIRSF018297">
    <property type="entry name" value="Doc"/>
    <property type="match status" value="1"/>
</dbReference>
<protein>
    <submittedName>
        <fullName evidence="2">Death-on-curing family protein</fullName>
    </submittedName>
</protein>
<dbReference type="Gene3D" id="1.20.120.1870">
    <property type="entry name" value="Fic/DOC protein, Fido domain"/>
    <property type="match status" value="1"/>
</dbReference>
<proteinExistence type="predicted"/>
<accession>A0A0G0PV71</accession>
<dbReference type="PANTHER" id="PTHR39426">
    <property type="entry name" value="HOMOLOGY TO DEATH-ON-CURING PROTEIN OF PHAGE P1"/>
    <property type="match status" value="1"/>
</dbReference>
<dbReference type="InterPro" id="IPR053737">
    <property type="entry name" value="Type_II_TA_Toxin"/>
</dbReference>
<dbReference type="InterPro" id="IPR036597">
    <property type="entry name" value="Fido-like_dom_sf"/>
</dbReference>
<dbReference type="AlphaFoldDB" id="A0A0G0PV71"/>
<dbReference type="EMBL" id="LBXN01000053">
    <property type="protein sequence ID" value="KKR32064.1"/>
    <property type="molecule type" value="Genomic_DNA"/>
</dbReference>
<dbReference type="PROSITE" id="PS51459">
    <property type="entry name" value="FIDO"/>
    <property type="match status" value="1"/>
</dbReference>
<dbReference type="InterPro" id="IPR003812">
    <property type="entry name" value="Fido"/>
</dbReference>
<evidence type="ECO:0000313" key="2">
    <source>
        <dbReference type="EMBL" id="KKR32064.1"/>
    </source>
</evidence>
<comment type="caution">
    <text evidence="2">The sequence shown here is derived from an EMBL/GenBank/DDBJ whole genome shotgun (WGS) entry which is preliminary data.</text>
</comment>
<dbReference type="Proteomes" id="UP000034539">
    <property type="component" value="Unassembled WGS sequence"/>
</dbReference>
<gene>
    <name evidence="2" type="ORF">UT63_C0053G0015</name>
</gene>